<feature type="binding site" evidence="9">
    <location>
        <position position="248"/>
    </location>
    <ligand>
        <name>substrate</name>
    </ligand>
</feature>
<dbReference type="EMBL" id="FCOB02000020">
    <property type="protein sequence ID" value="SAK80532.1"/>
    <property type="molecule type" value="Genomic_DNA"/>
</dbReference>
<dbReference type="AlphaFoldDB" id="A0A158CE04"/>
<keyword evidence="5 9" id="KW-0067">ATP-binding</keyword>
<dbReference type="RefSeq" id="WP_087047628.1">
    <property type="nucleotide sequence ID" value="NZ_FCOB02000020.1"/>
</dbReference>
<keyword evidence="4 9" id="KW-0418">Kinase</keyword>
<feature type="binding site" evidence="9">
    <location>
        <position position="281"/>
    </location>
    <ligand>
        <name>K(+)</name>
        <dbReference type="ChEBI" id="CHEBI:29103"/>
    </ligand>
</feature>
<organism evidence="11 12">
    <name type="scientific">Caballeronia ptereochthonis</name>
    <dbReference type="NCBI Taxonomy" id="1777144"/>
    <lineage>
        <taxon>Bacteria</taxon>
        <taxon>Pseudomonadati</taxon>
        <taxon>Pseudomonadota</taxon>
        <taxon>Betaproteobacteria</taxon>
        <taxon>Burkholderiales</taxon>
        <taxon>Burkholderiaceae</taxon>
        <taxon>Caballeronia</taxon>
    </lineage>
</organism>
<dbReference type="GO" id="GO:0019303">
    <property type="term" value="P:D-ribose catabolic process"/>
    <property type="evidence" value="ECO:0007669"/>
    <property type="project" value="UniProtKB-UniRule"/>
</dbReference>
<comment type="caution">
    <text evidence="11">The sequence shown here is derived from an EMBL/GenBank/DDBJ whole genome shotgun (WGS) entry which is preliminary data.</text>
</comment>
<keyword evidence="2 9" id="KW-0479">Metal-binding</keyword>
<evidence type="ECO:0000256" key="2">
    <source>
        <dbReference type="ARBA" id="ARBA00022723"/>
    </source>
</evidence>
<dbReference type="UniPathway" id="UPA00916">
    <property type="reaction ID" value="UER00889"/>
</dbReference>
<keyword evidence="6 9" id="KW-0460">Magnesium</keyword>
<dbReference type="Proteomes" id="UP000054978">
    <property type="component" value="Unassembled WGS sequence"/>
</dbReference>
<dbReference type="OrthoDB" id="9795789at2"/>
<dbReference type="GO" id="GO:0005829">
    <property type="term" value="C:cytosol"/>
    <property type="evidence" value="ECO:0007669"/>
    <property type="project" value="TreeGrafter"/>
</dbReference>
<feature type="binding site" evidence="9">
    <location>
        <position position="287"/>
    </location>
    <ligand>
        <name>K(+)</name>
        <dbReference type="ChEBI" id="CHEBI:29103"/>
    </ligand>
</feature>
<dbReference type="GO" id="GO:0004747">
    <property type="term" value="F:ribokinase activity"/>
    <property type="evidence" value="ECO:0007669"/>
    <property type="project" value="UniProtKB-UniRule"/>
</dbReference>
<evidence type="ECO:0000256" key="4">
    <source>
        <dbReference type="ARBA" id="ARBA00022777"/>
    </source>
</evidence>
<evidence type="ECO:0000256" key="8">
    <source>
        <dbReference type="ARBA" id="ARBA00023277"/>
    </source>
</evidence>
<evidence type="ECO:0000256" key="1">
    <source>
        <dbReference type="ARBA" id="ARBA00022679"/>
    </source>
</evidence>
<dbReference type="CDD" id="cd01174">
    <property type="entry name" value="ribokinase"/>
    <property type="match status" value="1"/>
</dbReference>
<evidence type="ECO:0000313" key="11">
    <source>
        <dbReference type="EMBL" id="SAK80532.1"/>
    </source>
</evidence>
<dbReference type="EC" id="2.7.1.15" evidence="9"/>
<dbReference type="STRING" id="1777144.AWB83_04255"/>
<feature type="binding site" evidence="9">
    <location>
        <begin position="215"/>
        <end position="220"/>
    </location>
    <ligand>
        <name>ATP</name>
        <dbReference type="ChEBI" id="CHEBI:30616"/>
    </ligand>
</feature>
<dbReference type="PANTHER" id="PTHR10584:SF166">
    <property type="entry name" value="RIBOKINASE"/>
    <property type="match status" value="1"/>
</dbReference>
<reference evidence="11" key="1">
    <citation type="submission" date="2016-01" db="EMBL/GenBank/DDBJ databases">
        <authorList>
            <person name="Peeters C."/>
        </authorList>
    </citation>
    <scope>NUCLEOTIDE SEQUENCE [LARGE SCALE GENOMIC DNA]</scope>
    <source>
        <strain evidence="11">LMG 29326</strain>
    </source>
</reference>
<dbReference type="GO" id="GO:0046872">
    <property type="term" value="F:metal ion binding"/>
    <property type="evidence" value="ECO:0007669"/>
    <property type="project" value="UniProtKB-KW"/>
</dbReference>
<dbReference type="InterPro" id="IPR011877">
    <property type="entry name" value="Ribokinase"/>
</dbReference>
<feature type="binding site" evidence="9">
    <location>
        <position position="283"/>
    </location>
    <ligand>
        <name>K(+)</name>
        <dbReference type="ChEBI" id="CHEBI:29103"/>
    </ligand>
</feature>
<keyword evidence="3 9" id="KW-0547">Nucleotide-binding</keyword>
<sequence length="301" mass="30853">MSGARVCVVGNAAVDLTLRVASLPKPGETSLALGSMLDFGGKGANQAVIAARAGAEVTLLAAVGSDADGARIVAMLEAEGIDTRHIAQLDCATDLSIVTVDAAGENTIVTRNDAASAYAPDAAALDAVSAAGDWIVLQGNLSRAVTATLLREARRGNRHTLLNPGPVQFDVKPLLPDVDVLVVNGVEAAALSGEPDPRRAARSLHADGATDVLVTLGANGVVWCRGEGRVDHVPALAVTAVDTVGAGDALCGTLVAGFARGLPLRDVLPHAMSVAAFVVGRHGTRASFPDRRRMRELARFI</sequence>
<comment type="function">
    <text evidence="9">Catalyzes the phosphorylation of ribose at O-5 in a reaction requiring ATP and magnesium. The resulting D-ribose-5-phosphate can then be used either for sythesis of nucleotides, histidine, and tryptophan, or as a component of the pentose phosphate pathway.</text>
</comment>
<dbReference type="InterPro" id="IPR029056">
    <property type="entry name" value="Ribokinase-like"/>
</dbReference>
<keyword evidence="12" id="KW-1185">Reference proteome</keyword>
<evidence type="ECO:0000313" key="12">
    <source>
        <dbReference type="Proteomes" id="UP000054978"/>
    </source>
</evidence>
<dbReference type="InterPro" id="IPR011611">
    <property type="entry name" value="PfkB_dom"/>
</dbReference>
<comment type="pathway">
    <text evidence="9">Carbohydrate metabolism; D-ribose degradation; D-ribose 5-phosphate from beta-D-ribopyranose: step 2/2.</text>
</comment>
<dbReference type="InterPro" id="IPR002139">
    <property type="entry name" value="Ribo/fructo_kinase"/>
</dbReference>
<dbReference type="Gene3D" id="3.40.1190.20">
    <property type="match status" value="1"/>
</dbReference>
<feature type="active site" description="Proton acceptor" evidence="9">
    <location>
        <position position="248"/>
    </location>
</feature>
<evidence type="ECO:0000256" key="9">
    <source>
        <dbReference type="HAMAP-Rule" id="MF_01987"/>
    </source>
</evidence>
<dbReference type="PANTHER" id="PTHR10584">
    <property type="entry name" value="SUGAR KINASE"/>
    <property type="match status" value="1"/>
</dbReference>
<proteinExistence type="inferred from homology"/>
<evidence type="ECO:0000256" key="5">
    <source>
        <dbReference type="ARBA" id="ARBA00022840"/>
    </source>
</evidence>
<feature type="binding site" evidence="9">
    <location>
        <begin position="247"/>
        <end position="248"/>
    </location>
    <ligand>
        <name>ATP</name>
        <dbReference type="ChEBI" id="CHEBI:30616"/>
    </ligand>
</feature>
<evidence type="ECO:0000256" key="6">
    <source>
        <dbReference type="ARBA" id="ARBA00022842"/>
    </source>
</evidence>
<gene>
    <name evidence="9" type="primary">rbsK</name>
    <name evidence="11" type="ORF">AWB83_04255</name>
</gene>
<comment type="activity regulation">
    <text evidence="9">Activated by a monovalent cation that binds near, but not in, the active site. The most likely occupant of the site in vivo is potassium. Ion binding induces a conformational change that may alter substrate affinity.</text>
</comment>
<accession>A0A158CE04</accession>
<name>A0A158CE04_9BURK</name>
<comment type="subunit">
    <text evidence="9">Homodimer.</text>
</comment>
<dbReference type="HAMAP" id="MF_01987">
    <property type="entry name" value="Ribokinase"/>
    <property type="match status" value="1"/>
</dbReference>
<comment type="cofactor">
    <cofactor evidence="9">
        <name>Mg(2+)</name>
        <dbReference type="ChEBI" id="CHEBI:18420"/>
    </cofactor>
    <text evidence="9">Requires a divalent cation, most likely magnesium in vivo, as an electrophilic catalyst to aid phosphoryl group transfer. It is the chelate of the metal and the nucleotide that is the actual substrate.</text>
</comment>
<evidence type="ECO:0000256" key="3">
    <source>
        <dbReference type="ARBA" id="ARBA00022741"/>
    </source>
</evidence>
<keyword evidence="1 9" id="KW-0808">Transferase</keyword>
<feature type="binding site" evidence="9">
    <location>
        <begin position="13"/>
        <end position="15"/>
    </location>
    <ligand>
        <name>substrate</name>
    </ligand>
</feature>
<feature type="binding site" evidence="9">
    <location>
        <position position="184"/>
    </location>
    <ligand>
        <name>ATP</name>
        <dbReference type="ChEBI" id="CHEBI:30616"/>
    </ligand>
</feature>
<dbReference type="Pfam" id="PF00294">
    <property type="entry name" value="PfkB"/>
    <property type="match status" value="1"/>
</dbReference>
<keyword evidence="8 9" id="KW-0119">Carbohydrate metabolism</keyword>
<feature type="binding site" evidence="9">
    <location>
        <position position="244"/>
    </location>
    <ligand>
        <name>K(+)</name>
        <dbReference type="ChEBI" id="CHEBI:29103"/>
    </ligand>
</feature>
<comment type="catalytic activity">
    <reaction evidence="9">
        <text>D-ribose + ATP = D-ribose 5-phosphate + ADP + H(+)</text>
        <dbReference type="Rhea" id="RHEA:13697"/>
        <dbReference type="ChEBI" id="CHEBI:15378"/>
        <dbReference type="ChEBI" id="CHEBI:30616"/>
        <dbReference type="ChEBI" id="CHEBI:47013"/>
        <dbReference type="ChEBI" id="CHEBI:78346"/>
        <dbReference type="ChEBI" id="CHEBI:456216"/>
        <dbReference type="EC" id="2.7.1.15"/>
    </reaction>
</comment>
<comment type="subcellular location">
    <subcellularLocation>
        <location evidence="9">Cytoplasm</location>
    </subcellularLocation>
</comment>
<dbReference type="SUPFAM" id="SSF53613">
    <property type="entry name" value="Ribokinase-like"/>
    <property type="match status" value="1"/>
</dbReference>
<comment type="similarity">
    <text evidence="9">Belongs to the carbohydrate kinase PfkB family. Ribokinase subfamily.</text>
</comment>
<feature type="binding site" evidence="9">
    <location>
        <position position="278"/>
    </location>
    <ligand>
        <name>K(+)</name>
        <dbReference type="ChEBI" id="CHEBI:29103"/>
    </ligand>
</feature>
<comment type="caution">
    <text evidence="9">Lacks conserved residue(s) required for the propagation of feature annotation.</text>
</comment>
<evidence type="ECO:0000256" key="7">
    <source>
        <dbReference type="ARBA" id="ARBA00022958"/>
    </source>
</evidence>
<feature type="binding site" evidence="9">
    <location>
        <position position="242"/>
    </location>
    <ligand>
        <name>K(+)</name>
        <dbReference type="ChEBI" id="CHEBI:29103"/>
    </ligand>
</feature>
<evidence type="ECO:0000259" key="10">
    <source>
        <dbReference type="Pfam" id="PF00294"/>
    </source>
</evidence>
<dbReference type="GO" id="GO:0005524">
    <property type="term" value="F:ATP binding"/>
    <property type="evidence" value="ECO:0007669"/>
    <property type="project" value="UniProtKB-UniRule"/>
</dbReference>
<keyword evidence="7 9" id="KW-0630">Potassium</keyword>
<feature type="domain" description="Carbohydrate kinase PfkB" evidence="10">
    <location>
        <begin position="5"/>
        <end position="290"/>
    </location>
</feature>
<dbReference type="PRINTS" id="PR00990">
    <property type="entry name" value="RIBOKINASE"/>
</dbReference>
<feature type="binding site" evidence="9">
    <location>
        <begin position="41"/>
        <end position="45"/>
    </location>
    <ligand>
        <name>substrate</name>
    </ligand>
</feature>
<keyword evidence="9" id="KW-0963">Cytoplasm</keyword>
<protein>
    <recommendedName>
        <fullName evidence="9">Ribokinase</fullName>
        <shortName evidence="9">RK</shortName>
        <ecNumber evidence="9">2.7.1.15</ecNumber>
    </recommendedName>
</protein>